<organism evidence="1 2">
    <name type="scientific">Basidiobolus ranarum</name>
    <dbReference type="NCBI Taxonomy" id="34480"/>
    <lineage>
        <taxon>Eukaryota</taxon>
        <taxon>Fungi</taxon>
        <taxon>Fungi incertae sedis</taxon>
        <taxon>Zoopagomycota</taxon>
        <taxon>Entomophthoromycotina</taxon>
        <taxon>Basidiobolomycetes</taxon>
        <taxon>Basidiobolales</taxon>
        <taxon>Basidiobolaceae</taxon>
        <taxon>Basidiobolus</taxon>
    </lineage>
</organism>
<keyword evidence="2" id="KW-1185">Reference proteome</keyword>
<proteinExistence type="predicted"/>
<sequence length="181" mass="21081">MSCLAQDLPTMPDFRGRKHHRLPSVFMRSYRNTSCEYLADEKGDAHSQLITNELCGSLCSYMRNNTSDLFDGTHTTLYNDQSFTLFEDHILIHSPQFPSMKIKRILYRNILDVSICEELAISWYSIKSWNFTMNGVRRSPTIVLTIRNKYRKVELSVRDPTAYSLLERLVYEANNTPLTID</sequence>
<name>A0ABR2WTI5_9FUNG</name>
<evidence type="ECO:0000313" key="2">
    <source>
        <dbReference type="Proteomes" id="UP001479436"/>
    </source>
</evidence>
<comment type="caution">
    <text evidence="1">The sequence shown here is derived from an EMBL/GenBank/DDBJ whole genome shotgun (WGS) entry which is preliminary data.</text>
</comment>
<accession>A0ABR2WTI5</accession>
<evidence type="ECO:0000313" key="1">
    <source>
        <dbReference type="EMBL" id="KAK9764785.1"/>
    </source>
</evidence>
<dbReference type="Proteomes" id="UP001479436">
    <property type="component" value="Unassembled WGS sequence"/>
</dbReference>
<reference evidence="1 2" key="1">
    <citation type="submission" date="2023-04" db="EMBL/GenBank/DDBJ databases">
        <title>Genome of Basidiobolus ranarum AG-B5.</title>
        <authorList>
            <person name="Stajich J.E."/>
            <person name="Carter-House D."/>
            <person name="Gryganskyi A."/>
        </authorList>
    </citation>
    <scope>NUCLEOTIDE SEQUENCE [LARGE SCALE GENOMIC DNA]</scope>
    <source>
        <strain evidence="1 2">AG-B5</strain>
    </source>
</reference>
<gene>
    <name evidence="1" type="ORF">K7432_007438</name>
</gene>
<protein>
    <submittedName>
        <fullName evidence="1">Uncharacterized protein</fullName>
    </submittedName>
</protein>
<dbReference type="EMBL" id="JASJQH010000367">
    <property type="protein sequence ID" value="KAK9764785.1"/>
    <property type="molecule type" value="Genomic_DNA"/>
</dbReference>